<reference evidence="1 2" key="1">
    <citation type="journal article" date="2012" name="BMC Genomics">
        <title>Comparative genomics of the white-rot fungi, Phanerochaete carnosa and P. chrysosporium, to elucidate the genetic basis of the distinct wood types they colonize.</title>
        <authorList>
            <person name="Suzuki H."/>
            <person name="MacDonald J."/>
            <person name="Syed K."/>
            <person name="Salamov A."/>
            <person name="Hori C."/>
            <person name="Aerts A."/>
            <person name="Henrissat B."/>
            <person name="Wiebenga A."/>
            <person name="vanKuyk P.A."/>
            <person name="Barry K."/>
            <person name="Lindquist E."/>
            <person name="LaButti K."/>
            <person name="Lapidus A."/>
            <person name="Lucas S."/>
            <person name="Coutinho P."/>
            <person name="Gong Y."/>
            <person name="Samejima M."/>
            <person name="Mahadevan R."/>
            <person name="Abou-Zaid M."/>
            <person name="de Vries R.P."/>
            <person name="Igarashi K."/>
            <person name="Yadav J.S."/>
            <person name="Grigoriev I.V."/>
            <person name="Master E.R."/>
        </authorList>
    </citation>
    <scope>NUCLEOTIDE SEQUENCE [LARGE SCALE GENOMIC DNA]</scope>
    <source>
        <strain evidence="1 2">HHB-10118-sp</strain>
    </source>
</reference>
<protein>
    <submittedName>
        <fullName evidence="1">Uncharacterized protein</fullName>
    </submittedName>
</protein>
<dbReference type="HOGENOM" id="CLU_2868412_0_0_1"/>
<sequence length="64" mass="7197">MVRVYSTTPRAGDAKRRKIFAQRTAQSSTHTAEGVANQVVFGPPGRWSNHLRFVALMSRKHFAL</sequence>
<gene>
    <name evidence="1" type="ORF">PHACADRAFT_201795</name>
</gene>
<evidence type="ECO:0000313" key="1">
    <source>
        <dbReference type="EMBL" id="EKM49309.1"/>
    </source>
</evidence>
<dbReference type="AlphaFoldDB" id="K5VRY9"/>
<dbReference type="KEGG" id="pco:PHACADRAFT_201795"/>
<name>K5VRY9_PHACS</name>
<dbReference type="EMBL" id="JH930487">
    <property type="protein sequence ID" value="EKM49309.1"/>
    <property type="molecule type" value="Genomic_DNA"/>
</dbReference>
<dbReference type="RefSeq" id="XP_007402135.1">
    <property type="nucleotide sequence ID" value="XM_007402073.1"/>
</dbReference>
<keyword evidence="2" id="KW-1185">Reference proteome</keyword>
<evidence type="ECO:0000313" key="2">
    <source>
        <dbReference type="Proteomes" id="UP000008370"/>
    </source>
</evidence>
<dbReference type="InParanoid" id="K5VRY9"/>
<accession>K5VRY9</accession>
<organism evidence="1 2">
    <name type="scientific">Phanerochaete carnosa (strain HHB-10118-sp)</name>
    <name type="common">White-rot fungus</name>
    <name type="synonym">Peniophora carnosa</name>
    <dbReference type="NCBI Taxonomy" id="650164"/>
    <lineage>
        <taxon>Eukaryota</taxon>
        <taxon>Fungi</taxon>
        <taxon>Dikarya</taxon>
        <taxon>Basidiomycota</taxon>
        <taxon>Agaricomycotina</taxon>
        <taxon>Agaricomycetes</taxon>
        <taxon>Polyporales</taxon>
        <taxon>Phanerochaetaceae</taxon>
        <taxon>Phanerochaete</taxon>
    </lineage>
</organism>
<proteinExistence type="predicted"/>
<dbReference type="Proteomes" id="UP000008370">
    <property type="component" value="Unassembled WGS sequence"/>
</dbReference>
<dbReference type="GeneID" id="18911707"/>